<evidence type="ECO:0000256" key="2">
    <source>
        <dbReference type="SAM" id="Phobius"/>
    </source>
</evidence>
<dbReference type="EMBL" id="KI632223">
    <property type="protein sequence ID" value="EYU21379.1"/>
    <property type="molecule type" value="Genomic_DNA"/>
</dbReference>
<protein>
    <submittedName>
        <fullName evidence="3">Uncharacterized protein</fullName>
    </submittedName>
</protein>
<dbReference type="PANTHER" id="PTHR34364:SF1">
    <property type="entry name" value="WAS_WASL-INTERACTING FAMILY PROTEIN"/>
    <property type="match status" value="1"/>
</dbReference>
<proteinExistence type="predicted"/>
<sequence length="228" mass="25964">MEWEAIHSILKRRRSLRKNTKENPVSKPTNERNNYDEYLKENQLGRRLTMSGEAPKLFNNKPKKSRWKASEPIAMASSSSTGAVAPPPPPSPPPLPQKESLLRRYRFLVPLILVCNFAVGAYVVVRYTMKDKTKSEEEEETSVGPTSSSSTSATISDTSKIIETPITLPIVEPIKRAPIPVDNQRELFKWVLEEKRKVKPRDAEEKKRIDEEKAILKQFIRANSIPTI</sequence>
<organism evidence="3 4">
    <name type="scientific">Erythranthe guttata</name>
    <name type="common">Yellow monkey flower</name>
    <name type="synonym">Mimulus guttatus</name>
    <dbReference type="NCBI Taxonomy" id="4155"/>
    <lineage>
        <taxon>Eukaryota</taxon>
        <taxon>Viridiplantae</taxon>
        <taxon>Streptophyta</taxon>
        <taxon>Embryophyta</taxon>
        <taxon>Tracheophyta</taxon>
        <taxon>Spermatophyta</taxon>
        <taxon>Magnoliopsida</taxon>
        <taxon>eudicotyledons</taxon>
        <taxon>Gunneridae</taxon>
        <taxon>Pentapetalae</taxon>
        <taxon>asterids</taxon>
        <taxon>lamiids</taxon>
        <taxon>Lamiales</taxon>
        <taxon>Phrymaceae</taxon>
        <taxon>Erythranthe</taxon>
    </lineage>
</organism>
<keyword evidence="4" id="KW-1185">Reference proteome</keyword>
<dbReference type="eggNOG" id="ENOG502RZAC">
    <property type="taxonomic scope" value="Eukaryota"/>
</dbReference>
<feature type="compositionally biased region" description="Basic and acidic residues" evidence="1">
    <location>
        <begin position="29"/>
        <end position="44"/>
    </location>
</feature>
<dbReference type="PANTHER" id="PTHR34364">
    <property type="entry name" value="WAS/WASL-INTERACTING FAMILY PROTEIN"/>
    <property type="match status" value="1"/>
</dbReference>
<name>A0A022Q0T7_ERYGU</name>
<feature type="region of interest" description="Disordered" evidence="1">
    <location>
        <begin position="133"/>
        <end position="158"/>
    </location>
</feature>
<dbReference type="STRING" id="4155.A0A022Q0T7"/>
<reference evidence="3 4" key="1">
    <citation type="journal article" date="2013" name="Proc. Natl. Acad. Sci. U.S.A.">
        <title>Fine-scale variation in meiotic recombination in Mimulus inferred from population shotgun sequencing.</title>
        <authorList>
            <person name="Hellsten U."/>
            <person name="Wright K.M."/>
            <person name="Jenkins J."/>
            <person name="Shu S."/>
            <person name="Yuan Y."/>
            <person name="Wessler S.R."/>
            <person name="Schmutz J."/>
            <person name="Willis J.H."/>
            <person name="Rokhsar D.S."/>
        </authorList>
    </citation>
    <scope>NUCLEOTIDE SEQUENCE [LARGE SCALE GENOMIC DNA]</scope>
    <source>
        <strain evidence="4">cv. DUN x IM62</strain>
    </source>
</reference>
<feature type="compositionally biased region" description="Low complexity" evidence="1">
    <location>
        <begin position="142"/>
        <end position="158"/>
    </location>
</feature>
<evidence type="ECO:0000256" key="1">
    <source>
        <dbReference type="SAM" id="MobiDB-lite"/>
    </source>
</evidence>
<keyword evidence="2" id="KW-0472">Membrane</keyword>
<dbReference type="Proteomes" id="UP000030748">
    <property type="component" value="Unassembled WGS sequence"/>
</dbReference>
<dbReference type="AlphaFoldDB" id="A0A022Q0T7"/>
<gene>
    <name evidence="3" type="ORF">MIMGU_mgv1a013191mg</name>
</gene>
<evidence type="ECO:0000313" key="4">
    <source>
        <dbReference type="Proteomes" id="UP000030748"/>
    </source>
</evidence>
<feature type="region of interest" description="Disordered" evidence="1">
    <location>
        <begin position="13"/>
        <end position="97"/>
    </location>
</feature>
<keyword evidence="2" id="KW-1133">Transmembrane helix</keyword>
<keyword evidence="2" id="KW-0812">Transmembrane</keyword>
<feature type="compositionally biased region" description="Pro residues" evidence="1">
    <location>
        <begin position="85"/>
        <end position="96"/>
    </location>
</feature>
<feature type="transmembrane region" description="Helical" evidence="2">
    <location>
        <begin position="105"/>
        <end position="125"/>
    </location>
</feature>
<accession>A0A022Q0T7</accession>
<evidence type="ECO:0000313" key="3">
    <source>
        <dbReference type="EMBL" id="EYU21379.1"/>
    </source>
</evidence>